<dbReference type="Proteomes" id="UP000194761">
    <property type="component" value="Unassembled WGS sequence"/>
</dbReference>
<reference evidence="2 3" key="1">
    <citation type="submission" date="2017-05" db="EMBL/GenBank/DDBJ databases">
        <title>Biotechnological potential of actinobacteria isolated from South African environments.</title>
        <authorList>
            <person name="Le Roes-Hill M."/>
            <person name="Prins A."/>
            <person name="Durrell K.A."/>
        </authorList>
    </citation>
    <scope>NUCLEOTIDE SEQUENCE [LARGE SCALE GENOMIC DNA]</scope>
    <source>
        <strain evidence="2">M26</strain>
    </source>
</reference>
<evidence type="ECO:0000313" key="2">
    <source>
        <dbReference type="EMBL" id="OUC95094.1"/>
    </source>
</evidence>
<comment type="caution">
    <text evidence="2">The sequence shown here is derived from an EMBL/GenBank/DDBJ whole genome shotgun (WGS) entry which is preliminary data.</text>
</comment>
<feature type="region of interest" description="Disordered" evidence="1">
    <location>
        <begin position="94"/>
        <end position="127"/>
    </location>
</feature>
<evidence type="ECO:0000256" key="1">
    <source>
        <dbReference type="SAM" id="MobiDB-lite"/>
    </source>
</evidence>
<evidence type="ECO:0008006" key="4">
    <source>
        <dbReference type="Google" id="ProtNLM"/>
    </source>
</evidence>
<protein>
    <recommendedName>
        <fullName evidence="4">CBS domain-containing protein</fullName>
    </recommendedName>
</protein>
<sequence length="127" mass="13715">MTARPASVHVRDAYPARRRGLRARAGDLLHRMPELAETSSIADADARLSAARLRAARSRLALVRAADGALTGVVSLDDLLTALLAPAWRRTRPAALPQGPIGSVDPWRGQIAKRGGRPVETCDHRQK</sequence>
<organism evidence="2 3">
    <name type="scientific">Streptosporangium minutum</name>
    <dbReference type="NCBI Taxonomy" id="569862"/>
    <lineage>
        <taxon>Bacteria</taxon>
        <taxon>Bacillati</taxon>
        <taxon>Actinomycetota</taxon>
        <taxon>Actinomycetes</taxon>
        <taxon>Streptosporangiales</taxon>
        <taxon>Streptosporangiaceae</taxon>
        <taxon>Streptosporangium</taxon>
    </lineage>
</organism>
<evidence type="ECO:0000313" key="3">
    <source>
        <dbReference type="Proteomes" id="UP000194761"/>
    </source>
</evidence>
<accession>A0A243RLH6</accession>
<dbReference type="RefSeq" id="WP_086574644.1">
    <property type="nucleotide sequence ID" value="NZ_NGFP01000089.1"/>
</dbReference>
<dbReference type="AlphaFoldDB" id="A0A243RLH6"/>
<dbReference type="EMBL" id="NGFP01000089">
    <property type="protein sequence ID" value="OUC95094.1"/>
    <property type="molecule type" value="Genomic_DNA"/>
</dbReference>
<name>A0A243RLH6_9ACTN</name>
<gene>
    <name evidence="2" type="ORF">CA984_20055</name>
</gene>
<proteinExistence type="predicted"/>
<keyword evidence="3" id="KW-1185">Reference proteome</keyword>